<dbReference type="Proteomes" id="UP001551582">
    <property type="component" value="Unassembled WGS sequence"/>
</dbReference>
<proteinExistence type="predicted"/>
<dbReference type="InterPro" id="IPR052704">
    <property type="entry name" value="ECF_Sigma-70_Domain"/>
</dbReference>
<keyword evidence="3" id="KW-1185">Reference proteome</keyword>
<dbReference type="PANTHER" id="PTHR30173">
    <property type="entry name" value="SIGMA 19 FACTOR"/>
    <property type="match status" value="1"/>
</dbReference>
<sequence>MLRLLARHARTTLHAHSVSGRTGLVVRYEHQVAAVIGLDIADHHVVQLWVVLNPDKLRSWNQHGTPPGMPDATHTTGGREENDTSSYSGHPSRIAAFFDSLLRCATTPAVWKRPYGRPTGTWLPRREA</sequence>
<feature type="region of interest" description="Disordered" evidence="1">
    <location>
        <begin position="60"/>
        <end position="88"/>
    </location>
</feature>
<dbReference type="EMBL" id="JBEZLS010000006">
    <property type="protein sequence ID" value="MEU9351439.1"/>
    <property type="molecule type" value="Genomic_DNA"/>
</dbReference>
<organism evidence="2 3">
    <name type="scientific">Streptomyces griseoloalbus</name>
    <dbReference type="NCBI Taxonomy" id="67303"/>
    <lineage>
        <taxon>Bacteria</taxon>
        <taxon>Bacillati</taxon>
        <taxon>Actinomycetota</taxon>
        <taxon>Actinomycetes</taxon>
        <taxon>Kitasatosporales</taxon>
        <taxon>Streptomycetaceae</taxon>
        <taxon>Streptomyces</taxon>
    </lineage>
</organism>
<evidence type="ECO:0000256" key="1">
    <source>
        <dbReference type="SAM" id="MobiDB-lite"/>
    </source>
</evidence>
<dbReference type="PANTHER" id="PTHR30173:SF43">
    <property type="entry name" value="ECF RNA POLYMERASE SIGMA FACTOR SIGI-RELATED"/>
    <property type="match status" value="1"/>
</dbReference>
<accession>A0ABV3E2R0</accession>
<evidence type="ECO:0000313" key="2">
    <source>
        <dbReference type="EMBL" id="MEU9351439.1"/>
    </source>
</evidence>
<protein>
    <submittedName>
        <fullName evidence="2">Uncharacterized protein</fullName>
    </submittedName>
</protein>
<name>A0ABV3E2R0_9ACTN</name>
<reference evidence="2 3" key="1">
    <citation type="submission" date="2024-06" db="EMBL/GenBank/DDBJ databases">
        <title>The Natural Products Discovery Center: Release of the First 8490 Sequenced Strains for Exploring Actinobacteria Biosynthetic Diversity.</title>
        <authorList>
            <person name="Kalkreuter E."/>
            <person name="Kautsar S.A."/>
            <person name="Yang D."/>
            <person name="Bader C.D."/>
            <person name="Teijaro C.N."/>
            <person name="Fluegel L."/>
            <person name="Davis C.M."/>
            <person name="Simpson J.R."/>
            <person name="Lauterbach L."/>
            <person name="Steele A.D."/>
            <person name="Gui C."/>
            <person name="Meng S."/>
            <person name="Li G."/>
            <person name="Viehrig K."/>
            <person name="Ye F."/>
            <person name="Su P."/>
            <person name="Kiefer A.F."/>
            <person name="Nichols A."/>
            <person name="Cepeda A.J."/>
            <person name="Yan W."/>
            <person name="Fan B."/>
            <person name="Jiang Y."/>
            <person name="Adhikari A."/>
            <person name="Zheng C.-J."/>
            <person name="Schuster L."/>
            <person name="Cowan T.M."/>
            <person name="Smanski M.J."/>
            <person name="Chevrette M.G."/>
            <person name="De Carvalho L.P.S."/>
            <person name="Shen B."/>
        </authorList>
    </citation>
    <scope>NUCLEOTIDE SEQUENCE [LARGE SCALE GENOMIC DNA]</scope>
    <source>
        <strain evidence="2 3">NPDC048274</strain>
    </source>
</reference>
<gene>
    <name evidence="2" type="ORF">AB0D65_10525</name>
</gene>
<evidence type="ECO:0000313" key="3">
    <source>
        <dbReference type="Proteomes" id="UP001551582"/>
    </source>
</evidence>
<comment type="caution">
    <text evidence="2">The sequence shown here is derived from an EMBL/GenBank/DDBJ whole genome shotgun (WGS) entry which is preliminary data.</text>
</comment>